<feature type="domain" description="Glycoside hydrolase family 5" evidence="6">
    <location>
        <begin position="86"/>
        <end position="369"/>
    </location>
</feature>
<dbReference type="InterPro" id="IPR050386">
    <property type="entry name" value="Glycosyl_hydrolase_5"/>
</dbReference>
<sequence length="504" mass="57935">MGLLKTLKNKVTSISEIAPSAPAAPIGREPTDRSIYQSRQNFGVNFGSLFLLEKYIFDEMFVDDAGVELDAIKNCFKKDGVDKTRERLEHHWKNYCSDSDWEWLKEKGIQSIRIPFGYWLVDGGSFTKGTSFESLAGAYAKGWSILKKFYIEKAKQYQISILVDLHALPKGANTGDHSGEWFKDPDFWNDSNAINLAVEICAFIAKDLADYDNICGIQIVNESVFSNNPSGQEKYYRKAANAIRKVNNDVPIIISDGWWPDQWVNFLDRFSNGDVGSLGIVIDDHIYRCFSDDDKNKKIEEIIEDLDSSVLTGLSKPADFIIGEYSCVLDSRSWDRSQGCNRDDMVRAYGNKQCKLFKERANTGHYFWTFKFQHGDGGEWGLVPMISRGCIPSRNSSVNLPSKEDFDRNLKEMLQGHENYWKAQNPNENYEFWRYKEGFTTGWHDALSFARFNNSRIGRMVAWTSSRRKEHVNARKSSPFLWQWEAGFQEAIRKFEEVSNKAFI</sequence>
<dbReference type="Gene3D" id="3.20.20.80">
    <property type="entry name" value="Glycosidases"/>
    <property type="match status" value="1"/>
</dbReference>
<dbReference type="EMBL" id="JQFK01000015">
    <property type="protein sequence ID" value="KGK38805.1"/>
    <property type="molecule type" value="Genomic_DNA"/>
</dbReference>
<reference evidence="8" key="2">
    <citation type="submission" date="2014-08" db="EMBL/GenBank/DDBJ databases">
        <title>Exploiting Issatchenkia orientalis SD108 for Succinic Acid Production.</title>
        <authorList>
            <person name="Xiao H."/>
            <person name="Shao Z."/>
            <person name="Jiang Y."/>
            <person name="Dole S."/>
            <person name="Zhao H."/>
        </authorList>
    </citation>
    <scope>NUCLEOTIDE SEQUENCE [LARGE SCALE GENOMIC DNA]</scope>
    <source>
        <strain evidence="8">SD108</strain>
    </source>
</reference>
<comment type="similarity">
    <text evidence="1 5">Belongs to the glycosyl hydrolase 5 (cellulase A) family.</text>
</comment>
<dbReference type="GO" id="GO:0009986">
    <property type="term" value="C:cell surface"/>
    <property type="evidence" value="ECO:0007669"/>
    <property type="project" value="TreeGrafter"/>
</dbReference>
<dbReference type="InterPro" id="IPR001547">
    <property type="entry name" value="Glyco_hydro_5"/>
</dbReference>
<evidence type="ECO:0000256" key="2">
    <source>
        <dbReference type="ARBA" id="ARBA00022801"/>
    </source>
</evidence>
<dbReference type="SUPFAM" id="SSF51445">
    <property type="entry name" value="(Trans)glycosidases"/>
    <property type="match status" value="1"/>
</dbReference>
<evidence type="ECO:0000256" key="1">
    <source>
        <dbReference type="ARBA" id="ARBA00005641"/>
    </source>
</evidence>
<reference evidence="7" key="3">
    <citation type="submission" date="2017-07" db="EMBL/GenBank/DDBJ databases">
        <authorList>
            <person name="Sun Z.S."/>
            <person name="Albrecht U."/>
            <person name="Echele G."/>
            <person name="Lee C.C."/>
        </authorList>
    </citation>
    <scope>NUCLEOTIDE SEQUENCE</scope>
</reference>
<keyword evidence="4" id="KW-0961">Cell wall biogenesis/degradation</keyword>
<evidence type="ECO:0000256" key="3">
    <source>
        <dbReference type="ARBA" id="ARBA00023295"/>
    </source>
</evidence>
<dbReference type="EMBL" id="MF580694">
    <property type="protein sequence ID" value="AWT08570.1"/>
    <property type="molecule type" value="Genomic_DNA"/>
</dbReference>
<dbReference type="GO" id="GO:0046557">
    <property type="term" value="F:glucan endo-1,6-beta-glucosidase activity"/>
    <property type="evidence" value="ECO:0007669"/>
    <property type="project" value="TreeGrafter"/>
</dbReference>
<reference evidence="7" key="4">
    <citation type="journal article" date="2018" name="AMB Express">
        <title>Genomic and probiotic characterization of SJP-SNU strain of Pichia kudriavzevii.</title>
        <authorList>
            <person name="Hong S.M."/>
            <person name="Kwon H.J."/>
            <person name="Park S.J."/>
            <person name="Seong W.J."/>
            <person name="Kim I."/>
            <person name="Kim J.H."/>
        </authorList>
    </citation>
    <scope>NUCLEOTIDE SEQUENCE</scope>
</reference>
<dbReference type="AlphaFoldDB" id="A0A099P1K7"/>
<dbReference type="Proteomes" id="UP000029867">
    <property type="component" value="Unassembled WGS sequence"/>
</dbReference>
<protein>
    <submittedName>
        <fullName evidence="7">YBR056W</fullName>
    </submittedName>
</protein>
<evidence type="ECO:0000256" key="5">
    <source>
        <dbReference type="RuleBase" id="RU361153"/>
    </source>
</evidence>
<reference evidence="9" key="1">
    <citation type="journal article" date="2014" name="Microb. Cell Fact.">
        <title>Exploiting Issatchenkia orientalis SD108 for succinic acid production.</title>
        <authorList>
            <person name="Xiao H."/>
            <person name="Shao Z."/>
            <person name="Jiang Y."/>
            <person name="Dole S."/>
            <person name="Zhao H."/>
        </authorList>
    </citation>
    <scope>NUCLEOTIDE SEQUENCE [LARGE SCALE GENOMIC DNA]</scope>
    <source>
        <strain evidence="9">SD108</strain>
    </source>
</reference>
<dbReference type="eggNOG" id="ENOG502QVVM">
    <property type="taxonomic scope" value="Eukaryota"/>
</dbReference>
<accession>A0A099P1K7</accession>
<dbReference type="PANTHER" id="PTHR31297:SF43">
    <property type="entry name" value="GLUCAN 1,3-BETA-GLUCOSIDASE 3"/>
    <property type="match status" value="1"/>
</dbReference>
<dbReference type="InterPro" id="IPR017853">
    <property type="entry name" value="GH"/>
</dbReference>
<organism evidence="8 9">
    <name type="scientific">Pichia kudriavzevii</name>
    <name type="common">Yeast</name>
    <name type="synonym">Issatchenkia orientalis</name>
    <dbReference type="NCBI Taxonomy" id="4909"/>
    <lineage>
        <taxon>Eukaryota</taxon>
        <taxon>Fungi</taxon>
        <taxon>Dikarya</taxon>
        <taxon>Ascomycota</taxon>
        <taxon>Saccharomycotina</taxon>
        <taxon>Pichiomycetes</taxon>
        <taxon>Pichiales</taxon>
        <taxon>Pichiaceae</taxon>
        <taxon>Pichia</taxon>
    </lineage>
</organism>
<dbReference type="FunFam" id="3.20.20.80:FF:000100">
    <property type="entry name" value="Glycoside hydrolase superfamily"/>
    <property type="match status" value="1"/>
</dbReference>
<dbReference type="GO" id="GO:0005758">
    <property type="term" value="C:mitochondrial intermembrane space"/>
    <property type="evidence" value="ECO:0007669"/>
    <property type="project" value="EnsemblFungi"/>
</dbReference>
<evidence type="ECO:0000259" key="6">
    <source>
        <dbReference type="Pfam" id="PF00150"/>
    </source>
</evidence>
<dbReference type="GO" id="GO:0009251">
    <property type="term" value="P:glucan catabolic process"/>
    <property type="evidence" value="ECO:0007669"/>
    <property type="project" value="TreeGrafter"/>
</dbReference>
<evidence type="ECO:0000313" key="9">
    <source>
        <dbReference type="Proteomes" id="UP000029867"/>
    </source>
</evidence>
<dbReference type="GO" id="GO:0005576">
    <property type="term" value="C:extracellular region"/>
    <property type="evidence" value="ECO:0007669"/>
    <property type="project" value="TreeGrafter"/>
</dbReference>
<dbReference type="PANTHER" id="PTHR31297">
    <property type="entry name" value="GLUCAN ENDO-1,6-BETA-GLUCOSIDASE B"/>
    <property type="match status" value="1"/>
</dbReference>
<dbReference type="VEuPathDB" id="FungiDB:C5L36_0B01220"/>
<dbReference type="Pfam" id="PF00150">
    <property type="entry name" value="Cellulase"/>
    <property type="match status" value="1"/>
</dbReference>
<evidence type="ECO:0000256" key="4">
    <source>
        <dbReference type="ARBA" id="ARBA00023316"/>
    </source>
</evidence>
<keyword evidence="3 5" id="KW-0326">Glycosidase</keyword>
<evidence type="ECO:0000313" key="8">
    <source>
        <dbReference type="EMBL" id="KGK38805.1"/>
    </source>
</evidence>
<gene>
    <name evidence="8" type="ORF">JL09_g2033</name>
</gene>
<name>A0A099P1K7_PICKU</name>
<dbReference type="GO" id="GO:0071555">
    <property type="term" value="P:cell wall organization"/>
    <property type="evidence" value="ECO:0007669"/>
    <property type="project" value="UniProtKB-KW"/>
</dbReference>
<proteinExistence type="inferred from homology"/>
<keyword evidence="2 5" id="KW-0378">Hydrolase</keyword>
<dbReference type="HOGENOM" id="CLU_004624_8_2_1"/>
<evidence type="ECO:0000313" key="7">
    <source>
        <dbReference type="EMBL" id="AWT08570.1"/>
    </source>
</evidence>